<evidence type="ECO:0000256" key="1">
    <source>
        <dbReference type="SAM" id="Phobius"/>
    </source>
</evidence>
<keyword evidence="1" id="KW-0472">Membrane</keyword>
<sequence>MSADSTFFFRLRALGGTGYLLLGTCILMLLLALLLIAGVTTAAMALRQPPPVYLPQELPYHKSMPETRADELQEARMRFQRFFGRKLTFSGYKAQAVWDAVWASCPEADCTIPPAAGARLLLPYAGNRAIFERDYCDYGLLVVERQQLAGAALALGETGCRIVDYAGYQQGVQAVAEQRRSAQLPRVIWTAVALLAALVVLVLCWRKLLDEMSKL</sequence>
<dbReference type="AlphaFoldDB" id="A0A8J7FKL3"/>
<protein>
    <submittedName>
        <fullName evidence="2">Uncharacterized protein</fullName>
    </submittedName>
</protein>
<keyword evidence="1" id="KW-0812">Transmembrane</keyword>
<dbReference type="Proteomes" id="UP000604481">
    <property type="component" value="Unassembled WGS sequence"/>
</dbReference>
<feature type="transmembrane region" description="Helical" evidence="1">
    <location>
        <begin position="187"/>
        <end position="208"/>
    </location>
</feature>
<dbReference type="RefSeq" id="WP_194116260.1">
    <property type="nucleotide sequence ID" value="NZ_JADFUA010000005.1"/>
</dbReference>
<comment type="caution">
    <text evidence="2">The sequence shown here is derived from an EMBL/GenBank/DDBJ whole genome shotgun (WGS) entry which is preliminary data.</text>
</comment>
<evidence type="ECO:0000313" key="3">
    <source>
        <dbReference type="Proteomes" id="UP000604481"/>
    </source>
</evidence>
<gene>
    <name evidence="2" type="ORF">INR99_10260</name>
</gene>
<keyword evidence="3" id="KW-1185">Reference proteome</keyword>
<dbReference type="EMBL" id="JADFUA010000005">
    <property type="protein sequence ID" value="MBE9609737.1"/>
    <property type="molecule type" value="Genomic_DNA"/>
</dbReference>
<name>A0A8J7FKL3_9NEIS</name>
<proteinExistence type="predicted"/>
<organism evidence="2 3">
    <name type="scientific">Chitinilyticum piscinae</name>
    <dbReference type="NCBI Taxonomy" id="2866724"/>
    <lineage>
        <taxon>Bacteria</taxon>
        <taxon>Pseudomonadati</taxon>
        <taxon>Pseudomonadota</taxon>
        <taxon>Betaproteobacteria</taxon>
        <taxon>Neisseriales</taxon>
        <taxon>Chitinibacteraceae</taxon>
        <taxon>Chitinilyticum</taxon>
    </lineage>
</organism>
<accession>A0A8J7FKL3</accession>
<evidence type="ECO:0000313" key="2">
    <source>
        <dbReference type="EMBL" id="MBE9609737.1"/>
    </source>
</evidence>
<feature type="transmembrane region" description="Helical" evidence="1">
    <location>
        <begin position="20"/>
        <end position="46"/>
    </location>
</feature>
<reference evidence="2 3" key="1">
    <citation type="submission" date="2020-10" db="EMBL/GenBank/DDBJ databases">
        <title>The genome sequence of Chitinilyticum litopenaei 4Y14.</title>
        <authorList>
            <person name="Liu Y."/>
        </authorList>
    </citation>
    <scope>NUCLEOTIDE SEQUENCE [LARGE SCALE GENOMIC DNA]</scope>
    <source>
        <strain evidence="2 3">4Y14</strain>
    </source>
</reference>
<keyword evidence="1" id="KW-1133">Transmembrane helix</keyword>